<sequence length="108" mass="11495">MPKLTQTPTPAVVVTPHATTPPMAMDTDACAPKDTQAILISWVDDKISTSADIPSSIHASEIAGIYQEATNAHALMARMVMPPKTIVPTTHPNFHYRQGSQSVSASSL</sequence>
<feature type="region of interest" description="Disordered" evidence="1">
    <location>
        <begin position="1"/>
        <end position="24"/>
    </location>
</feature>
<proteinExistence type="predicted"/>
<reference evidence="2 3" key="1">
    <citation type="submission" date="2022-12" db="EMBL/GenBank/DDBJ databases">
        <title>Chromosome-scale assembly of the Ensete ventricosum genome.</title>
        <authorList>
            <person name="Dussert Y."/>
            <person name="Stocks J."/>
            <person name="Wendawek A."/>
            <person name="Woldeyes F."/>
            <person name="Nichols R.A."/>
            <person name="Borrell J.S."/>
        </authorList>
    </citation>
    <scope>NUCLEOTIDE SEQUENCE [LARGE SCALE GENOMIC DNA]</scope>
    <source>
        <strain evidence="3">cv. Maze</strain>
        <tissue evidence="2">Seeds</tissue>
    </source>
</reference>
<organism evidence="2 3">
    <name type="scientific">Ensete ventricosum</name>
    <name type="common">Abyssinian banana</name>
    <name type="synonym">Musa ensete</name>
    <dbReference type="NCBI Taxonomy" id="4639"/>
    <lineage>
        <taxon>Eukaryota</taxon>
        <taxon>Viridiplantae</taxon>
        <taxon>Streptophyta</taxon>
        <taxon>Embryophyta</taxon>
        <taxon>Tracheophyta</taxon>
        <taxon>Spermatophyta</taxon>
        <taxon>Magnoliopsida</taxon>
        <taxon>Liliopsida</taxon>
        <taxon>Zingiberales</taxon>
        <taxon>Musaceae</taxon>
        <taxon>Ensete</taxon>
    </lineage>
</organism>
<keyword evidence="3" id="KW-1185">Reference proteome</keyword>
<evidence type="ECO:0000313" key="3">
    <source>
        <dbReference type="Proteomes" id="UP001222027"/>
    </source>
</evidence>
<comment type="caution">
    <text evidence="2">The sequence shown here is derived from an EMBL/GenBank/DDBJ whole genome shotgun (WGS) entry which is preliminary data.</text>
</comment>
<dbReference type="AlphaFoldDB" id="A0AAV8PVY7"/>
<evidence type="ECO:0000256" key="1">
    <source>
        <dbReference type="SAM" id="MobiDB-lite"/>
    </source>
</evidence>
<accession>A0AAV8PVY7</accession>
<protein>
    <submittedName>
        <fullName evidence="2">Uncharacterized protein</fullName>
    </submittedName>
</protein>
<evidence type="ECO:0000313" key="2">
    <source>
        <dbReference type="EMBL" id="KAJ8461164.1"/>
    </source>
</evidence>
<dbReference type="EMBL" id="JAQQAF010000009">
    <property type="protein sequence ID" value="KAJ8461164.1"/>
    <property type="molecule type" value="Genomic_DNA"/>
</dbReference>
<dbReference type="Proteomes" id="UP001222027">
    <property type="component" value="Unassembled WGS sequence"/>
</dbReference>
<gene>
    <name evidence="2" type="ORF">OPV22_034090</name>
</gene>
<feature type="compositionally biased region" description="Low complexity" evidence="1">
    <location>
        <begin position="7"/>
        <end position="24"/>
    </location>
</feature>
<name>A0AAV8PVY7_ENSVE</name>